<gene>
    <name evidence="2" type="ORF">AWRI4233_LOCUS1276</name>
</gene>
<feature type="region of interest" description="Disordered" evidence="1">
    <location>
        <begin position="314"/>
        <end position="341"/>
    </location>
</feature>
<dbReference type="InterPro" id="IPR035994">
    <property type="entry name" value="Nucleoside_phosphorylase_sf"/>
</dbReference>
<protein>
    <recommendedName>
        <fullName evidence="4">Nucleoside phosphorylase domain-containing protein</fullName>
    </recommendedName>
</protein>
<feature type="compositionally biased region" description="Polar residues" evidence="1">
    <location>
        <begin position="322"/>
        <end position="340"/>
    </location>
</feature>
<evidence type="ECO:0000256" key="1">
    <source>
        <dbReference type="SAM" id="MobiDB-lite"/>
    </source>
</evidence>
<keyword evidence="3" id="KW-1185">Reference proteome</keyword>
<dbReference type="PANTHER" id="PTHR46082:SF11">
    <property type="entry name" value="AAA+ ATPASE DOMAIN-CONTAINING PROTEIN-RELATED"/>
    <property type="match status" value="1"/>
</dbReference>
<comment type="caution">
    <text evidence="2">The sequence shown here is derived from an EMBL/GenBank/DDBJ whole genome shotgun (WGS) entry which is preliminary data.</text>
</comment>
<evidence type="ECO:0000313" key="3">
    <source>
        <dbReference type="Proteomes" id="UP000714618"/>
    </source>
</evidence>
<dbReference type="PANTHER" id="PTHR46082">
    <property type="entry name" value="ATP/GTP-BINDING PROTEIN-RELATED"/>
    <property type="match status" value="1"/>
</dbReference>
<evidence type="ECO:0000313" key="2">
    <source>
        <dbReference type="EMBL" id="CAD0087219.1"/>
    </source>
</evidence>
<evidence type="ECO:0008006" key="4">
    <source>
        <dbReference type="Google" id="ProtNLM"/>
    </source>
</evidence>
<dbReference type="Proteomes" id="UP000714618">
    <property type="component" value="Unassembled WGS sequence"/>
</dbReference>
<dbReference type="InterPro" id="IPR053137">
    <property type="entry name" value="NLR-like"/>
</dbReference>
<dbReference type="OrthoDB" id="1577640at2759"/>
<sequence length="743" mass="81841">MSKRREDYLTGIVYSLDIELEAIKLFLDEIHVMLPPIEPDQNNYTLGSMCGHNVVIAPSRMAGPSPRATAAQSMIRSFPDIRFCLLVGIGSGIPTDGRDIRLGDVIVSKPSAEHGGVVQINITTRQKFSPIGTLGSPSSLLLQAIGLLQARDELGELNLSQDISEILAHARNADLYEFPGRHRDLLFSADYAHARPGENCSSCDHTNLIFRRDRDDQDIVVHYGLIAGSNSSAKVQDANLRDQIGTELDAICFYNKASRLMDTLPCLVIRGVADYADTHESAEWQPYAALAASAYTKQLLSGVDMDTNRGIATATSLDPDLSSATRSNQELDNGASTTADNDGASANIDTLGNTTLVDVGNVTGISAAKGVAQVMISNERLRSVCAIAARRLERHQLQQSVSVALWELLDALREQPQSPVLIALGRLFIQHRSHIAKDITEFFYERADLLNADQVGTTPISDSTLMQRLSDWFPATNVKNTAVDKARPGEVLTPDDQIDLESQELSDDTMLTNLYQLDEILCQGPISVNILSKLKELLLPPVHILLENTLGKCLAETQGVLRITCLVEWELLQLVDNEGLAVDDIDCLFTLSGDFEHARADPLASHEIWETGKELLSLVKLCLTMASYDDLIPFRSRLEAGQTQMQLFKANMNAEKEYAVVNIAGSADYIKTTVNQLAWLTATLRVPHGEMLTVSCINFQPHRTQTGEVLERMFRMSLWEQKSRLNQLMSQDNAGLSCLHIVF</sequence>
<dbReference type="SUPFAM" id="SSF53167">
    <property type="entry name" value="Purine and uridine phosphorylases"/>
    <property type="match status" value="1"/>
</dbReference>
<dbReference type="GO" id="GO:0009116">
    <property type="term" value="P:nucleoside metabolic process"/>
    <property type="evidence" value="ECO:0007669"/>
    <property type="project" value="InterPro"/>
</dbReference>
<dbReference type="Gene3D" id="3.40.50.1580">
    <property type="entry name" value="Nucleoside phosphorylase domain"/>
    <property type="match status" value="1"/>
</dbReference>
<accession>A0A9N8JG95</accession>
<organism evidence="2 3">
    <name type="scientific">Aureobasidium mustum</name>
    <dbReference type="NCBI Taxonomy" id="2773714"/>
    <lineage>
        <taxon>Eukaryota</taxon>
        <taxon>Fungi</taxon>
        <taxon>Dikarya</taxon>
        <taxon>Ascomycota</taxon>
        <taxon>Pezizomycotina</taxon>
        <taxon>Dothideomycetes</taxon>
        <taxon>Dothideomycetidae</taxon>
        <taxon>Dothideales</taxon>
        <taxon>Saccotheciaceae</taxon>
        <taxon>Aureobasidium</taxon>
    </lineage>
</organism>
<dbReference type="AlphaFoldDB" id="A0A9N8JG95"/>
<dbReference type="EMBL" id="CAIJEO010000002">
    <property type="protein sequence ID" value="CAD0087219.1"/>
    <property type="molecule type" value="Genomic_DNA"/>
</dbReference>
<dbReference type="GO" id="GO:0003824">
    <property type="term" value="F:catalytic activity"/>
    <property type="evidence" value="ECO:0007669"/>
    <property type="project" value="InterPro"/>
</dbReference>
<name>A0A9N8JG95_9PEZI</name>
<reference evidence="2" key="1">
    <citation type="submission" date="2020-06" db="EMBL/GenBank/DDBJ databases">
        <authorList>
            <person name="Onetto C."/>
        </authorList>
    </citation>
    <scope>NUCLEOTIDE SEQUENCE</scope>
</reference>
<proteinExistence type="predicted"/>